<protein>
    <submittedName>
        <fullName evidence="2">Disco-interacting protein 2 B like</fullName>
    </submittedName>
</protein>
<dbReference type="AlphaFoldDB" id="A0A2R6QGC2"/>
<reference evidence="2 3" key="1">
    <citation type="submission" date="2017-07" db="EMBL/GenBank/DDBJ databases">
        <title>An improved, manually edited Actinidia chinensis var. chinensis (kiwifruit) genome highlights the challenges associated with draft genomes and gene prediction in plants.</title>
        <authorList>
            <person name="Pilkington S."/>
            <person name="Crowhurst R."/>
            <person name="Hilario E."/>
            <person name="Nardozza S."/>
            <person name="Fraser L."/>
            <person name="Peng Y."/>
            <person name="Gunaseelan K."/>
            <person name="Simpson R."/>
            <person name="Tahir J."/>
            <person name="Deroles S."/>
            <person name="Templeton K."/>
            <person name="Luo Z."/>
            <person name="Davy M."/>
            <person name="Cheng C."/>
            <person name="Mcneilage M."/>
            <person name="Scaglione D."/>
            <person name="Liu Y."/>
            <person name="Zhang Q."/>
            <person name="Datson P."/>
            <person name="De Silva N."/>
            <person name="Gardiner S."/>
            <person name="Bassett H."/>
            <person name="Chagne D."/>
            <person name="Mccallum J."/>
            <person name="Dzierzon H."/>
            <person name="Deng C."/>
            <person name="Wang Y.-Y."/>
            <person name="Barron N."/>
            <person name="Manako K."/>
            <person name="Bowen J."/>
            <person name="Foster T."/>
            <person name="Erridge Z."/>
            <person name="Tiffin H."/>
            <person name="Waite C."/>
            <person name="Davies K."/>
            <person name="Grierson E."/>
            <person name="Laing W."/>
            <person name="Kirk R."/>
            <person name="Chen X."/>
            <person name="Wood M."/>
            <person name="Montefiori M."/>
            <person name="Brummell D."/>
            <person name="Schwinn K."/>
            <person name="Catanach A."/>
            <person name="Fullerton C."/>
            <person name="Li D."/>
            <person name="Meiyalaghan S."/>
            <person name="Nieuwenhuizen N."/>
            <person name="Read N."/>
            <person name="Prakash R."/>
            <person name="Hunter D."/>
            <person name="Zhang H."/>
            <person name="Mckenzie M."/>
            <person name="Knabel M."/>
            <person name="Harris A."/>
            <person name="Allan A."/>
            <person name="Chen A."/>
            <person name="Janssen B."/>
            <person name="Plunkett B."/>
            <person name="Dwamena C."/>
            <person name="Voogd C."/>
            <person name="Leif D."/>
            <person name="Lafferty D."/>
            <person name="Souleyre E."/>
            <person name="Varkonyi-Gasic E."/>
            <person name="Gambi F."/>
            <person name="Hanley J."/>
            <person name="Yao J.-L."/>
            <person name="Cheung J."/>
            <person name="David K."/>
            <person name="Warren B."/>
            <person name="Marsh K."/>
            <person name="Snowden K."/>
            <person name="Lin-Wang K."/>
            <person name="Brian L."/>
            <person name="Martinez-Sanchez M."/>
            <person name="Wang M."/>
            <person name="Ileperuma N."/>
            <person name="Macnee N."/>
            <person name="Campin R."/>
            <person name="Mcatee P."/>
            <person name="Drummond R."/>
            <person name="Espley R."/>
            <person name="Ireland H."/>
            <person name="Wu R."/>
            <person name="Atkinson R."/>
            <person name="Karunairetnam S."/>
            <person name="Bulley S."/>
            <person name="Chunkath S."/>
            <person name="Hanley Z."/>
            <person name="Storey R."/>
            <person name="Thrimawithana A."/>
            <person name="Thomson S."/>
            <person name="David C."/>
            <person name="Testolin R."/>
        </authorList>
    </citation>
    <scope>NUCLEOTIDE SEQUENCE [LARGE SCALE GENOMIC DNA]</scope>
    <source>
        <strain evidence="3">cv. Red5</strain>
        <tissue evidence="2">Young leaf</tissue>
    </source>
</reference>
<organism evidence="2 3">
    <name type="scientific">Actinidia chinensis var. chinensis</name>
    <name type="common">Chinese soft-hair kiwi</name>
    <dbReference type="NCBI Taxonomy" id="1590841"/>
    <lineage>
        <taxon>Eukaryota</taxon>
        <taxon>Viridiplantae</taxon>
        <taxon>Streptophyta</taxon>
        <taxon>Embryophyta</taxon>
        <taxon>Tracheophyta</taxon>
        <taxon>Spermatophyta</taxon>
        <taxon>Magnoliopsida</taxon>
        <taxon>eudicotyledons</taxon>
        <taxon>Gunneridae</taxon>
        <taxon>Pentapetalae</taxon>
        <taxon>asterids</taxon>
        <taxon>Ericales</taxon>
        <taxon>Actinidiaceae</taxon>
        <taxon>Actinidia</taxon>
    </lineage>
</organism>
<feature type="signal peptide" evidence="1">
    <location>
        <begin position="1"/>
        <end position="31"/>
    </location>
</feature>
<dbReference type="EMBL" id="NKQK01000016">
    <property type="protein sequence ID" value="PSS07646.1"/>
    <property type="molecule type" value="Genomic_DNA"/>
</dbReference>
<gene>
    <name evidence="2" type="ORF">CEY00_Acc17998</name>
</gene>
<keyword evidence="3" id="KW-1185">Reference proteome</keyword>
<reference evidence="3" key="2">
    <citation type="journal article" date="2018" name="BMC Genomics">
        <title>A manually annotated Actinidia chinensis var. chinensis (kiwifruit) genome highlights the challenges associated with draft genomes and gene prediction in plants.</title>
        <authorList>
            <person name="Pilkington S.M."/>
            <person name="Crowhurst R."/>
            <person name="Hilario E."/>
            <person name="Nardozza S."/>
            <person name="Fraser L."/>
            <person name="Peng Y."/>
            <person name="Gunaseelan K."/>
            <person name="Simpson R."/>
            <person name="Tahir J."/>
            <person name="Deroles S.C."/>
            <person name="Templeton K."/>
            <person name="Luo Z."/>
            <person name="Davy M."/>
            <person name="Cheng C."/>
            <person name="McNeilage M."/>
            <person name="Scaglione D."/>
            <person name="Liu Y."/>
            <person name="Zhang Q."/>
            <person name="Datson P."/>
            <person name="De Silva N."/>
            <person name="Gardiner S.E."/>
            <person name="Bassett H."/>
            <person name="Chagne D."/>
            <person name="McCallum J."/>
            <person name="Dzierzon H."/>
            <person name="Deng C."/>
            <person name="Wang Y.Y."/>
            <person name="Barron L."/>
            <person name="Manako K."/>
            <person name="Bowen J."/>
            <person name="Foster T.M."/>
            <person name="Erridge Z.A."/>
            <person name="Tiffin H."/>
            <person name="Waite C.N."/>
            <person name="Davies K.M."/>
            <person name="Grierson E.P."/>
            <person name="Laing W.A."/>
            <person name="Kirk R."/>
            <person name="Chen X."/>
            <person name="Wood M."/>
            <person name="Montefiori M."/>
            <person name="Brummell D.A."/>
            <person name="Schwinn K.E."/>
            <person name="Catanach A."/>
            <person name="Fullerton C."/>
            <person name="Li D."/>
            <person name="Meiyalaghan S."/>
            <person name="Nieuwenhuizen N."/>
            <person name="Read N."/>
            <person name="Prakash R."/>
            <person name="Hunter D."/>
            <person name="Zhang H."/>
            <person name="McKenzie M."/>
            <person name="Knabel M."/>
            <person name="Harris A."/>
            <person name="Allan A.C."/>
            <person name="Gleave A."/>
            <person name="Chen A."/>
            <person name="Janssen B.J."/>
            <person name="Plunkett B."/>
            <person name="Ampomah-Dwamena C."/>
            <person name="Voogd C."/>
            <person name="Leif D."/>
            <person name="Lafferty D."/>
            <person name="Souleyre E.J.F."/>
            <person name="Varkonyi-Gasic E."/>
            <person name="Gambi F."/>
            <person name="Hanley J."/>
            <person name="Yao J.L."/>
            <person name="Cheung J."/>
            <person name="David K.M."/>
            <person name="Warren B."/>
            <person name="Marsh K."/>
            <person name="Snowden K.C."/>
            <person name="Lin-Wang K."/>
            <person name="Brian L."/>
            <person name="Martinez-Sanchez M."/>
            <person name="Wang M."/>
            <person name="Ileperuma N."/>
            <person name="Macnee N."/>
            <person name="Campin R."/>
            <person name="McAtee P."/>
            <person name="Drummond R.S.M."/>
            <person name="Espley R.V."/>
            <person name="Ireland H.S."/>
            <person name="Wu R."/>
            <person name="Atkinson R.G."/>
            <person name="Karunairetnam S."/>
            <person name="Bulley S."/>
            <person name="Chunkath S."/>
            <person name="Hanley Z."/>
            <person name="Storey R."/>
            <person name="Thrimawithana A.H."/>
            <person name="Thomson S."/>
            <person name="David C."/>
            <person name="Testolin R."/>
            <person name="Huang H."/>
            <person name="Hellens R.P."/>
            <person name="Schaffer R.J."/>
        </authorList>
    </citation>
    <scope>NUCLEOTIDE SEQUENCE [LARGE SCALE GENOMIC DNA]</scope>
    <source>
        <strain evidence="3">cv. Red5</strain>
    </source>
</reference>
<keyword evidence="1" id="KW-0732">Signal</keyword>
<feature type="chain" id="PRO_5015345673" evidence="1">
    <location>
        <begin position="32"/>
        <end position="163"/>
    </location>
</feature>
<dbReference type="InParanoid" id="A0A2R6QGC2"/>
<comment type="caution">
    <text evidence="2">The sequence shown here is derived from an EMBL/GenBank/DDBJ whole genome shotgun (WGS) entry which is preliminary data.</text>
</comment>
<name>A0A2R6QGC2_ACTCC</name>
<dbReference type="Gramene" id="PSS07646">
    <property type="protein sequence ID" value="PSS07646"/>
    <property type="gene ID" value="CEY00_Acc17998"/>
</dbReference>
<accession>A0A2R6QGC2</accession>
<dbReference type="Proteomes" id="UP000241394">
    <property type="component" value="Chromosome LG16"/>
</dbReference>
<evidence type="ECO:0000313" key="2">
    <source>
        <dbReference type="EMBL" id="PSS07646.1"/>
    </source>
</evidence>
<evidence type="ECO:0000256" key="1">
    <source>
        <dbReference type="SAM" id="SignalP"/>
    </source>
</evidence>
<sequence length="163" mass="17839">MEAKAVKQRPLLVAAVVFLWLFSLAPDHVESVIGIQMSPCTPQIVGLHMCVCVDCFASSRLVWVAKASTMSLSMAVKAGKKCALVVVTMVVWFLVPYPQSGECAFGIQINPCTLSHCVAECKKDLQEKYQSQPALGPKGSSVSAWVERERLLQYMNEVLLCCS</sequence>
<dbReference type="OrthoDB" id="1514813at2759"/>
<proteinExistence type="predicted"/>
<evidence type="ECO:0000313" key="3">
    <source>
        <dbReference type="Proteomes" id="UP000241394"/>
    </source>
</evidence>